<protein>
    <recommendedName>
        <fullName evidence="4">DUF155 domain-containing protein</fullName>
    </recommendedName>
</protein>
<dbReference type="KEGG" id="tjr:TherJR_2605"/>
<proteinExistence type="predicted"/>
<dbReference type="STRING" id="635013.TherJR_2605"/>
<evidence type="ECO:0000256" key="1">
    <source>
        <dbReference type="SAM" id="Phobius"/>
    </source>
</evidence>
<feature type="transmembrane region" description="Helical" evidence="1">
    <location>
        <begin position="330"/>
        <end position="350"/>
    </location>
</feature>
<keyword evidence="1" id="KW-0472">Membrane</keyword>
<keyword evidence="1" id="KW-0812">Transmembrane</keyword>
<reference evidence="2 3" key="1">
    <citation type="submission" date="2010-05" db="EMBL/GenBank/DDBJ databases">
        <title>Complete sequence of Thermincola sp. JR.</title>
        <authorList>
            <consortium name="US DOE Joint Genome Institute"/>
            <person name="Lucas S."/>
            <person name="Copeland A."/>
            <person name="Lapidus A."/>
            <person name="Cheng J.-F."/>
            <person name="Bruce D."/>
            <person name="Goodwin L."/>
            <person name="Pitluck S."/>
            <person name="Chertkov O."/>
            <person name="Detter J.C."/>
            <person name="Han C."/>
            <person name="Tapia R."/>
            <person name="Land M."/>
            <person name="Hauser L."/>
            <person name="Kyrpides N."/>
            <person name="Mikhailova N."/>
            <person name="Hazen T.C."/>
            <person name="Woyke T."/>
        </authorList>
    </citation>
    <scope>NUCLEOTIDE SEQUENCE [LARGE SCALE GENOMIC DNA]</scope>
    <source>
        <strain evidence="2 3">JR</strain>
    </source>
</reference>
<keyword evidence="1" id="KW-1133">Transmembrane helix</keyword>
<accession>D5XBL3</accession>
<keyword evidence="3" id="KW-1185">Reference proteome</keyword>
<dbReference type="eggNOG" id="COG1723">
    <property type="taxonomic scope" value="Bacteria"/>
</dbReference>
<evidence type="ECO:0000313" key="2">
    <source>
        <dbReference type="EMBL" id="ADG83442.1"/>
    </source>
</evidence>
<organism evidence="2 3">
    <name type="scientific">Thermincola potens (strain JR)</name>
    <dbReference type="NCBI Taxonomy" id="635013"/>
    <lineage>
        <taxon>Bacteria</taxon>
        <taxon>Bacillati</taxon>
        <taxon>Bacillota</taxon>
        <taxon>Clostridia</taxon>
        <taxon>Eubacteriales</taxon>
        <taxon>Thermincolaceae</taxon>
        <taxon>Thermincola</taxon>
    </lineage>
</organism>
<dbReference type="Proteomes" id="UP000002377">
    <property type="component" value="Chromosome"/>
</dbReference>
<dbReference type="RefSeq" id="WP_013121436.1">
    <property type="nucleotide sequence ID" value="NC_014152.1"/>
</dbReference>
<dbReference type="HOGENOM" id="CLU_042259_0_0_9"/>
<gene>
    <name evidence="2" type="ordered locus">TherJR_2605</name>
</gene>
<evidence type="ECO:0000313" key="3">
    <source>
        <dbReference type="Proteomes" id="UP000002377"/>
    </source>
</evidence>
<dbReference type="EMBL" id="CP002028">
    <property type="protein sequence ID" value="ADG83442.1"/>
    <property type="molecule type" value="Genomic_DNA"/>
</dbReference>
<dbReference type="AlphaFoldDB" id="D5XBL3"/>
<evidence type="ECO:0008006" key="4">
    <source>
        <dbReference type="Google" id="ProtNLM"/>
    </source>
</evidence>
<sequence length="353" mass="40813">MKDSVWLYRLYDIAEEFDLAKVEQCLAKDRPTSRLKLTRVRPKSIVIENPPVAVHLGQVNVNIDRKPLTGFLTAKVYDLGVVSLIMRLDLPANISYQELHALALHLYAADLEPVFAEQLNYIKKALTQTYTPSSVQEDFNEDFTLFYFRHWDKTRNPVPILLAENEELSEQTITDTLRNSFSYGNRDLAVITWDSALVYDEDGSTDIPDLLEFALTQLLELRYYDGVLSEELNRMYSHIEEAGSFSWYPRLARYRKITKKLMEIVADVTEITEKVQNSLKVTEDVFYARVYGAALAIFRTQAWNNSIQHKISVIQRTYQMLTAEIENSRAMLVEWAIVLLILLEIILGLLKLF</sequence>
<dbReference type="OrthoDB" id="180075at2"/>
<name>D5XBL3_THEPJ</name>